<sequence length="77" mass="8459">MDDERADPLLLPSLPGRAGDIFPVTPGRRAQLAREIAHASLEVERAMLRANSKQYMGLKLLKSAIDAAHQVLAPSRR</sequence>
<evidence type="ECO:0000313" key="2">
    <source>
        <dbReference type="Proteomes" id="UP001321700"/>
    </source>
</evidence>
<accession>A0ABU3KU16</accession>
<keyword evidence="2" id="KW-1185">Reference proteome</keyword>
<dbReference type="EMBL" id="JAVBIK010000003">
    <property type="protein sequence ID" value="MDT7520724.1"/>
    <property type="molecule type" value="Genomic_DNA"/>
</dbReference>
<reference evidence="1 2" key="1">
    <citation type="submission" date="2023-08" db="EMBL/GenBank/DDBJ databases">
        <title>Rhodoferax potami sp. nov. and Rhodoferax mekongensis sp. nov., isolated from the Mekong River in Thailand.</title>
        <authorList>
            <person name="Kitikhun S."/>
            <person name="Charoenyingcharoen P."/>
            <person name="Siriarchawattana P."/>
            <person name="Likhitrattanapisal S."/>
            <person name="Nilsakha T."/>
            <person name="Chanpet A."/>
            <person name="Rattanawaree P."/>
            <person name="Ingsriswang S."/>
        </authorList>
    </citation>
    <scope>NUCLEOTIDE SEQUENCE [LARGE SCALE GENOMIC DNA]</scope>
    <source>
        <strain evidence="1 2">TBRC 17660</strain>
    </source>
</reference>
<organism evidence="1 2">
    <name type="scientific">Rhodoferax potami</name>
    <dbReference type="NCBI Taxonomy" id="3068338"/>
    <lineage>
        <taxon>Bacteria</taxon>
        <taxon>Pseudomonadati</taxon>
        <taxon>Pseudomonadota</taxon>
        <taxon>Betaproteobacteria</taxon>
        <taxon>Burkholderiales</taxon>
        <taxon>Comamonadaceae</taxon>
        <taxon>Rhodoferax</taxon>
    </lineage>
</organism>
<evidence type="ECO:0000313" key="1">
    <source>
        <dbReference type="EMBL" id="MDT7520724.1"/>
    </source>
</evidence>
<name>A0ABU3KU16_9BURK</name>
<protein>
    <submittedName>
        <fullName evidence="1">Uncharacterized protein</fullName>
    </submittedName>
</protein>
<dbReference type="RefSeq" id="WP_313876389.1">
    <property type="nucleotide sequence ID" value="NZ_JAVBIK010000003.1"/>
</dbReference>
<dbReference type="Proteomes" id="UP001321700">
    <property type="component" value="Unassembled WGS sequence"/>
</dbReference>
<comment type="caution">
    <text evidence="1">The sequence shown here is derived from an EMBL/GenBank/DDBJ whole genome shotgun (WGS) entry which is preliminary data.</text>
</comment>
<proteinExistence type="predicted"/>
<gene>
    <name evidence="1" type="ORF">RAE19_18960</name>
</gene>